<feature type="region of interest" description="Disordered" evidence="1">
    <location>
        <begin position="118"/>
        <end position="175"/>
    </location>
</feature>
<evidence type="ECO:0000313" key="3">
    <source>
        <dbReference type="Proteomes" id="UP000639643"/>
    </source>
</evidence>
<evidence type="ECO:0000313" key="2">
    <source>
        <dbReference type="EMBL" id="KAF6835875.1"/>
    </source>
</evidence>
<proteinExistence type="predicted"/>
<dbReference type="AlphaFoldDB" id="A0A8H6KRF1"/>
<feature type="region of interest" description="Disordered" evidence="1">
    <location>
        <begin position="35"/>
        <end position="78"/>
    </location>
</feature>
<name>A0A8H6KRF1_9PEZI</name>
<evidence type="ECO:0000256" key="1">
    <source>
        <dbReference type="SAM" id="MobiDB-lite"/>
    </source>
</evidence>
<comment type="caution">
    <text evidence="2">The sequence shown here is derived from an EMBL/GenBank/DDBJ whole genome shotgun (WGS) entry which is preliminary data.</text>
</comment>
<keyword evidence="3" id="KW-1185">Reference proteome</keyword>
<reference evidence="2" key="1">
    <citation type="journal article" date="2020" name="Phytopathology">
        <title>Genome Sequence Resources of Colletotrichum truncatum, C. plurivorum, C. musicola, and C. sojae: Four Species Pathogenic to Soybean (Glycine max).</title>
        <authorList>
            <person name="Rogerio F."/>
            <person name="Boufleur T.R."/>
            <person name="Ciampi-Guillardi M."/>
            <person name="Sukno S.A."/>
            <person name="Thon M.R."/>
            <person name="Massola Junior N.S."/>
            <person name="Baroncelli R."/>
        </authorList>
    </citation>
    <scope>NUCLEOTIDE SEQUENCE</scope>
    <source>
        <strain evidence="2">LFN0074</strain>
    </source>
</reference>
<feature type="region of interest" description="Disordered" evidence="1">
    <location>
        <begin position="187"/>
        <end position="214"/>
    </location>
</feature>
<accession>A0A8H6KRF1</accession>
<sequence length="214" mass="23475">MDYCSSVVLQRPWHGRARGRLTPNTCQQALNITGRLGPRSESTSETARLWSPCPRDPAGASSTLSLAPSSHPLHRQSFPKRRKRLLVFRNDTACILRASHRSTDPAALLGHATRLGLPSTETARPVHRASTSTVAPGKPARRRRSAQREQQEISSFLSAPETAPGERKVAPQRPAEFCQRAVVVLDRSSSRAHAPTIKESLSPPMTTDRSDFSS</sequence>
<dbReference type="Proteomes" id="UP000639643">
    <property type="component" value="Unassembled WGS sequence"/>
</dbReference>
<dbReference type="EMBL" id="WIGM01000169">
    <property type="protein sequence ID" value="KAF6835875.1"/>
    <property type="molecule type" value="Genomic_DNA"/>
</dbReference>
<gene>
    <name evidence="2" type="ORF">CMUS01_05622</name>
</gene>
<organism evidence="2 3">
    <name type="scientific">Colletotrichum musicola</name>
    <dbReference type="NCBI Taxonomy" id="2175873"/>
    <lineage>
        <taxon>Eukaryota</taxon>
        <taxon>Fungi</taxon>
        <taxon>Dikarya</taxon>
        <taxon>Ascomycota</taxon>
        <taxon>Pezizomycotina</taxon>
        <taxon>Sordariomycetes</taxon>
        <taxon>Hypocreomycetidae</taxon>
        <taxon>Glomerellales</taxon>
        <taxon>Glomerellaceae</taxon>
        <taxon>Colletotrichum</taxon>
        <taxon>Colletotrichum orchidearum species complex</taxon>
    </lineage>
</organism>
<protein>
    <submittedName>
        <fullName evidence="2">Uncharacterized protein</fullName>
    </submittedName>
</protein>